<dbReference type="SUPFAM" id="SSF51735">
    <property type="entry name" value="NAD(P)-binding Rossmann-fold domains"/>
    <property type="match status" value="1"/>
</dbReference>
<dbReference type="VEuPathDB" id="FungiDB:CC77DRAFT_1020396"/>
<gene>
    <name evidence="2" type="ORF">AA0117_g5734</name>
</gene>
<dbReference type="PANTHER" id="PTHR32487:SF29">
    <property type="entry name" value="NAD-DEPENDENT EPIMERASE_DEHYDRATASE DOMAIN-CONTAINING PROTEIN"/>
    <property type="match status" value="1"/>
</dbReference>
<dbReference type="AlphaFoldDB" id="A0A4Q4NG57"/>
<protein>
    <recommendedName>
        <fullName evidence="1">PRISE-like Rossmann-fold domain-containing protein</fullName>
    </recommendedName>
</protein>
<comment type="caution">
    <text evidence="2">The sequence shown here is derived from an EMBL/GenBank/DDBJ whole genome shotgun (WGS) entry which is preliminary data.</text>
</comment>
<evidence type="ECO:0000259" key="1">
    <source>
        <dbReference type="Pfam" id="PF22917"/>
    </source>
</evidence>
<dbReference type="Gene3D" id="3.40.50.720">
    <property type="entry name" value="NAD(P)-binding Rossmann-like Domain"/>
    <property type="match status" value="1"/>
</dbReference>
<organism evidence="2 3">
    <name type="scientific">Alternaria alternata</name>
    <name type="common">Alternaria rot fungus</name>
    <name type="synonym">Torula alternata</name>
    <dbReference type="NCBI Taxonomy" id="5599"/>
    <lineage>
        <taxon>Eukaryota</taxon>
        <taxon>Fungi</taxon>
        <taxon>Dikarya</taxon>
        <taxon>Ascomycota</taxon>
        <taxon>Pezizomycotina</taxon>
        <taxon>Dothideomycetes</taxon>
        <taxon>Pleosporomycetidae</taxon>
        <taxon>Pleosporales</taxon>
        <taxon>Pleosporineae</taxon>
        <taxon>Pleosporaceae</taxon>
        <taxon>Alternaria</taxon>
        <taxon>Alternaria sect. Alternaria</taxon>
        <taxon>Alternaria alternata complex</taxon>
    </lineage>
</organism>
<reference evidence="3" key="1">
    <citation type="journal article" date="2019" name="bioRxiv">
        <title>Genomics, evolutionary history and diagnostics of the Alternaria alternata species group including apple and Asian pear pathotypes.</title>
        <authorList>
            <person name="Armitage A.D."/>
            <person name="Cockerton H.M."/>
            <person name="Sreenivasaprasad S."/>
            <person name="Woodhall J.W."/>
            <person name="Lane C.R."/>
            <person name="Harrison R.J."/>
            <person name="Clarkson J.P."/>
        </authorList>
    </citation>
    <scope>NUCLEOTIDE SEQUENCE [LARGE SCALE GENOMIC DNA]</scope>
    <source>
        <strain evidence="3">FERA 1177</strain>
    </source>
</reference>
<dbReference type="CDD" id="cd08948">
    <property type="entry name" value="5beta-POR_like_SDR_a"/>
    <property type="match status" value="1"/>
</dbReference>
<dbReference type="EMBL" id="PDXD01000012">
    <property type="protein sequence ID" value="RYN76225.1"/>
    <property type="molecule type" value="Genomic_DNA"/>
</dbReference>
<dbReference type="InterPro" id="IPR036291">
    <property type="entry name" value="NAD(P)-bd_dom_sf"/>
</dbReference>
<evidence type="ECO:0000313" key="3">
    <source>
        <dbReference type="Proteomes" id="UP000291422"/>
    </source>
</evidence>
<feature type="domain" description="PRISE-like Rossmann-fold" evidence="1">
    <location>
        <begin position="29"/>
        <end position="301"/>
    </location>
</feature>
<dbReference type="InterPro" id="IPR055222">
    <property type="entry name" value="PRISE-like_Rossmann-fold"/>
</dbReference>
<accession>A0A4Q4NG57</accession>
<dbReference type="Proteomes" id="UP000291422">
    <property type="component" value="Unassembled WGS sequence"/>
</dbReference>
<evidence type="ECO:0000313" key="2">
    <source>
        <dbReference type="EMBL" id="RYN76225.1"/>
    </source>
</evidence>
<name>A0A4Q4NG57_ALTAL</name>
<proteinExistence type="predicted"/>
<dbReference type="PANTHER" id="PTHR32487">
    <property type="entry name" value="3-OXO-DELTA(4,5)-STEROID 5-BETA-REDUCTASE"/>
    <property type="match status" value="1"/>
</dbReference>
<sequence>MSNQQLVESKGIFHGLPVYPSSLKGLTAIITGANGISGNYMLRVLAQDPERWSKIYCLSRRPPTIPDGLPKNAEHIPLDFLQDPEEIAKVLKDKGVKADYVFFYSYVQVKPKEGGGLWSDAEEMCKVNTALLKNFCEALPIANIKPKRIMLQTGAKNYGVHLGPAATPQEETAPRITLEPNFYYPQEDFLWDFCKNQGIDWNICMPSGILGAVPDAAMNIVFPLGIYASVKKHLGEKLEFPTDLHAWEATACMSSSKMNAYMEQWAALNDGAKNEKFNTMDGTTFTWGNFWPKYAGWYGIEYEYPSLDDSAYTVITSPYDPPPRGFGPPATFRIRFTLTDWAKQEKVQKAWEEIISKHGLKVDKLQDMDIDRIFGFTDGMMSFSLDLTMNKARKMGWHGFVDSNDAIKEVLGEFADLKMIPPVGK</sequence>
<dbReference type="Pfam" id="PF22917">
    <property type="entry name" value="PRISE"/>
    <property type="match status" value="1"/>
</dbReference>